<keyword evidence="2" id="KW-0067">ATP-binding</keyword>
<sequence length="233" mass="24294">MLTTDSLTVPGRHALLLAPTSIAAAPGQLLLVVAEPQDTRTVLALALTARMKAGSGSVAWNGNSSPGAVRRASVLVDSPQINEPERHLRLADLVAEDLSLLPGPFWRRPRARAWLCRQGAERLARTWVDALDPADRLRLMLALALEDAAAELIVLDSPDRHGLEDGAWLGLLRAAAAHPRGPAVVAVVSRLPDGWDGPSATAGQHSATAGPDGPACGGDPATTALPDLMEAPA</sequence>
<dbReference type="Gene3D" id="3.40.50.300">
    <property type="entry name" value="P-loop containing nucleotide triphosphate hydrolases"/>
    <property type="match status" value="1"/>
</dbReference>
<evidence type="ECO:0000313" key="2">
    <source>
        <dbReference type="EMBL" id="GAA3678785.1"/>
    </source>
</evidence>
<dbReference type="RefSeq" id="WP_345149906.1">
    <property type="nucleotide sequence ID" value="NZ_BAABEO010000009.1"/>
</dbReference>
<dbReference type="InterPro" id="IPR027417">
    <property type="entry name" value="P-loop_NTPase"/>
</dbReference>
<dbReference type="EMBL" id="BAABEO010000009">
    <property type="protein sequence ID" value="GAA3678785.1"/>
    <property type="molecule type" value="Genomic_DNA"/>
</dbReference>
<comment type="caution">
    <text evidence="2">The sequence shown here is derived from an EMBL/GenBank/DDBJ whole genome shotgun (WGS) entry which is preliminary data.</text>
</comment>
<keyword evidence="2" id="KW-0547">Nucleotide-binding</keyword>
<evidence type="ECO:0000313" key="3">
    <source>
        <dbReference type="Proteomes" id="UP001500752"/>
    </source>
</evidence>
<dbReference type="GO" id="GO:0005524">
    <property type="term" value="F:ATP binding"/>
    <property type="evidence" value="ECO:0007669"/>
    <property type="project" value="UniProtKB-KW"/>
</dbReference>
<organism evidence="2 3">
    <name type="scientific">Arthrobacter ginkgonis</name>
    <dbReference type="NCBI Taxonomy" id="1630594"/>
    <lineage>
        <taxon>Bacteria</taxon>
        <taxon>Bacillati</taxon>
        <taxon>Actinomycetota</taxon>
        <taxon>Actinomycetes</taxon>
        <taxon>Micrococcales</taxon>
        <taxon>Micrococcaceae</taxon>
        <taxon>Arthrobacter</taxon>
    </lineage>
</organism>
<feature type="region of interest" description="Disordered" evidence="1">
    <location>
        <begin position="196"/>
        <end position="233"/>
    </location>
</feature>
<dbReference type="Proteomes" id="UP001500752">
    <property type="component" value="Unassembled WGS sequence"/>
</dbReference>
<protein>
    <submittedName>
        <fullName evidence="2">ABC transporter ATP-binding protein</fullName>
    </submittedName>
</protein>
<gene>
    <name evidence="2" type="ORF">GCM10023081_16330</name>
</gene>
<feature type="compositionally biased region" description="Low complexity" evidence="1">
    <location>
        <begin position="207"/>
        <end position="222"/>
    </location>
</feature>
<name>A0ABP7C3P7_9MICC</name>
<dbReference type="SUPFAM" id="SSF52540">
    <property type="entry name" value="P-loop containing nucleoside triphosphate hydrolases"/>
    <property type="match status" value="1"/>
</dbReference>
<keyword evidence="3" id="KW-1185">Reference proteome</keyword>
<evidence type="ECO:0000256" key="1">
    <source>
        <dbReference type="SAM" id="MobiDB-lite"/>
    </source>
</evidence>
<proteinExistence type="predicted"/>
<accession>A0ABP7C3P7</accession>
<reference evidence="3" key="1">
    <citation type="journal article" date="2019" name="Int. J. Syst. Evol. Microbiol.">
        <title>The Global Catalogue of Microorganisms (GCM) 10K type strain sequencing project: providing services to taxonomists for standard genome sequencing and annotation.</title>
        <authorList>
            <consortium name="The Broad Institute Genomics Platform"/>
            <consortium name="The Broad Institute Genome Sequencing Center for Infectious Disease"/>
            <person name="Wu L."/>
            <person name="Ma J."/>
        </authorList>
    </citation>
    <scope>NUCLEOTIDE SEQUENCE [LARGE SCALE GENOMIC DNA]</scope>
    <source>
        <strain evidence="3">JCM 30742</strain>
    </source>
</reference>